<feature type="transmembrane region" description="Helical" evidence="9">
    <location>
        <begin position="334"/>
        <end position="355"/>
    </location>
</feature>
<keyword evidence="11" id="KW-1185">Reference proteome</keyword>
<keyword evidence="4" id="KW-0597">Phosphoprotein</keyword>
<dbReference type="EMBL" id="WHWC01000008">
    <property type="protein sequence ID" value="KAG8378486.1"/>
    <property type="molecule type" value="Genomic_DNA"/>
</dbReference>
<feature type="transmembrane region" description="Helical" evidence="9">
    <location>
        <begin position="544"/>
        <end position="563"/>
    </location>
</feature>
<evidence type="ECO:0000256" key="4">
    <source>
        <dbReference type="ARBA" id="ARBA00022553"/>
    </source>
</evidence>
<evidence type="ECO:0000256" key="2">
    <source>
        <dbReference type="ARBA" id="ARBA00005982"/>
    </source>
</evidence>
<feature type="transmembrane region" description="Helical" evidence="9">
    <location>
        <begin position="468"/>
        <end position="487"/>
    </location>
</feature>
<evidence type="ECO:0000256" key="8">
    <source>
        <dbReference type="ARBA" id="ARBA00044504"/>
    </source>
</evidence>
<feature type="transmembrane region" description="Helical" evidence="9">
    <location>
        <begin position="499"/>
        <end position="520"/>
    </location>
</feature>
<evidence type="ECO:0000256" key="9">
    <source>
        <dbReference type="SAM" id="Phobius"/>
    </source>
</evidence>
<evidence type="ECO:0000256" key="1">
    <source>
        <dbReference type="ARBA" id="ARBA00004141"/>
    </source>
</evidence>
<feature type="transmembrane region" description="Helical" evidence="9">
    <location>
        <begin position="201"/>
        <end position="222"/>
    </location>
</feature>
<dbReference type="Gene3D" id="1.20.1250.20">
    <property type="entry name" value="MFS general substrate transporter like domains"/>
    <property type="match status" value="1"/>
</dbReference>
<dbReference type="Pfam" id="PF00854">
    <property type="entry name" value="PTR2"/>
    <property type="match status" value="1"/>
</dbReference>
<keyword evidence="5 9" id="KW-0812">Transmembrane</keyword>
<evidence type="ECO:0000256" key="7">
    <source>
        <dbReference type="ARBA" id="ARBA00023136"/>
    </source>
</evidence>
<dbReference type="FunFam" id="1.20.1250.20:FF:000147">
    <property type="entry name" value="Protein NRT1/ PTR family 5.10"/>
    <property type="match status" value="1"/>
</dbReference>
<dbReference type="PANTHER" id="PTHR11654">
    <property type="entry name" value="OLIGOPEPTIDE TRANSPORTER-RELATED"/>
    <property type="match status" value="1"/>
</dbReference>
<proteinExistence type="inferred from homology"/>
<dbReference type="SUPFAM" id="SSF103473">
    <property type="entry name" value="MFS general substrate transporter"/>
    <property type="match status" value="1"/>
</dbReference>
<evidence type="ECO:0000256" key="6">
    <source>
        <dbReference type="ARBA" id="ARBA00022989"/>
    </source>
</evidence>
<feature type="transmembrane region" description="Helical" evidence="9">
    <location>
        <begin position="416"/>
        <end position="436"/>
    </location>
</feature>
<dbReference type="InterPro" id="IPR036259">
    <property type="entry name" value="MFS_trans_sf"/>
</dbReference>
<evidence type="ECO:0000313" key="11">
    <source>
        <dbReference type="Proteomes" id="UP000826271"/>
    </source>
</evidence>
<dbReference type="InterPro" id="IPR000109">
    <property type="entry name" value="POT_fam"/>
</dbReference>
<dbReference type="GO" id="GO:0071916">
    <property type="term" value="F:dipeptide transmembrane transporter activity"/>
    <property type="evidence" value="ECO:0007669"/>
    <property type="project" value="InterPro"/>
</dbReference>
<feature type="transmembrane region" description="Helical" evidence="9">
    <location>
        <begin position="375"/>
        <end position="395"/>
    </location>
</feature>
<keyword evidence="7 9" id="KW-0472">Membrane</keyword>
<evidence type="ECO:0000313" key="10">
    <source>
        <dbReference type="EMBL" id="KAG8378486.1"/>
    </source>
</evidence>
<feature type="transmembrane region" description="Helical" evidence="9">
    <location>
        <begin position="113"/>
        <end position="133"/>
    </location>
</feature>
<evidence type="ECO:0000256" key="3">
    <source>
        <dbReference type="ARBA" id="ARBA00022448"/>
    </source>
</evidence>
<comment type="subcellular location">
    <subcellularLocation>
        <location evidence="1">Membrane</location>
        <topology evidence="1">Multi-pass membrane protein</topology>
    </subcellularLocation>
</comment>
<dbReference type="AlphaFoldDB" id="A0AAV6X6P5"/>
<feature type="transmembrane region" description="Helical" evidence="9">
    <location>
        <begin position="228"/>
        <end position="249"/>
    </location>
</feature>
<comment type="similarity">
    <text evidence="8">Belongs to the major facilitator superfamily. Phosphate:H(+) symporter (TC 2.A.1.9) family.</text>
</comment>
<evidence type="ECO:0000256" key="5">
    <source>
        <dbReference type="ARBA" id="ARBA00022692"/>
    </source>
</evidence>
<evidence type="ECO:0008006" key="12">
    <source>
        <dbReference type="Google" id="ProtNLM"/>
    </source>
</evidence>
<dbReference type="GO" id="GO:0009705">
    <property type="term" value="C:plant-type vacuole membrane"/>
    <property type="evidence" value="ECO:0007669"/>
    <property type="project" value="UniProtKB-ARBA"/>
</dbReference>
<keyword evidence="3" id="KW-0813">Transport</keyword>
<comment type="similarity">
    <text evidence="2">Belongs to the major facilitator superfamily. Proton-dependent oligopeptide transporter (POT/PTR) (TC 2.A.17) family.</text>
</comment>
<organism evidence="10 11">
    <name type="scientific">Buddleja alternifolia</name>
    <dbReference type="NCBI Taxonomy" id="168488"/>
    <lineage>
        <taxon>Eukaryota</taxon>
        <taxon>Viridiplantae</taxon>
        <taxon>Streptophyta</taxon>
        <taxon>Embryophyta</taxon>
        <taxon>Tracheophyta</taxon>
        <taxon>Spermatophyta</taxon>
        <taxon>Magnoliopsida</taxon>
        <taxon>eudicotyledons</taxon>
        <taxon>Gunneridae</taxon>
        <taxon>Pentapetalae</taxon>
        <taxon>asterids</taxon>
        <taxon>lamiids</taxon>
        <taxon>Lamiales</taxon>
        <taxon>Scrophulariaceae</taxon>
        <taxon>Buddlejeae</taxon>
        <taxon>Buddleja</taxon>
    </lineage>
</organism>
<reference evidence="10" key="1">
    <citation type="submission" date="2019-10" db="EMBL/GenBank/DDBJ databases">
        <authorList>
            <person name="Zhang R."/>
            <person name="Pan Y."/>
            <person name="Wang J."/>
            <person name="Ma R."/>
            <person name="Yu S."/>
        </authorList>
    </citation>
    <scope>NUCLEOTIDE SEQUENCE</scope>
    <source>
        <strain evidence="10">LA-IB0</strain>
        <tissue evidence="10">Leaf</tissue>
    </source>
</reference>
<dbReference type="GO" id="GO:0042937">
    <property type="term" value="F:tripeptide transmembrane transporter activity"/>
    <property type="evidence" value="ECO:0007669"/>
    <property type="project" value="InterPro"/>
</dbReference>
<sequence length="588" mass="64626">MAYSRATGDDISEVDTPLLDSVVAGYVDFEGRPSVRSKSGCWKSASFVIGAEVAERFAYFGISSNLISYLTGPLGQTTATAASNVNVWSGTSALLPLLGACVSESFFGRYRMIIFSNLLYILGLGSLSLSAALHSLNSSYCSKAANDEACSSSRLQIIFFFFSLYLVALAQGGHKPCLQAFGANQFDEDDENECKAKSPFFNWWCFFTSLGILVARVVLSYIQENLSWELGFGIPCIVMCFALIIFLLGTMTYRFQINSDGRNPFVSISHVFIQSARNFQATPTAVSVEKDAQENLAHKDARFSFLNKALLAPDGSRENGNDCNIRDIEDAKAILGLVPIWATCLGYAIVLSQVSTLFTKQGATMDRHINSSFQMPAASLLSFISLTNIVIVPIYDRIIVPIARAVSKEPSGLSMLQRIGVGVFLSIFSMVIAAIIERKRLITAIEYGLADMPKATIPMGVWWLVPQYMILGISEVFTLVGLQEFFYDQVPIELKSLGPALYFSVLGTGNFLSSFLISVIEKATSGRDHDGWFSDNLNRAHLDYFYWLLAGISAFAFAAYVYFASSYAHNEAIHSDEEAAPRLDFDII</sequence>
<gene>
    <name evidence="10" type="ORF">BUALT_Bualt08G0142100</name>
</gene>
<accession>A0AAV6X6P5</accession>
<dbReference type="GO" id="GO:0080054">
    <property type="term" value="F:low-affinity nitrate transmembrane transporter activity"/>
    <property type="evidence" value="ECO:0007669"/>
    <property type="project" value="UniProtKB-ARBA"/>
</dbReference>
<feature type="transmembrane region" description="Helical" evidence="9">
    <location>
        <begin position="153"/>
        <end position="170"/>
    </location>
</feature>
<name>A0AAV6X6P5_9LAMI</name>
<protein>
    <recommendedName>
        <fullName evidence="12">NPF family transporter</fullName>
    </recommendedName>
</protein>
<dbReference type="InterPro" id="IPR044739">
    <property type="entry name" value="NRT1/PTR"/>
</dbReference>
<comment type="caution">
    <text evidence="10">The sequence shown here is derived from an EMBL/GenBank/DDBJ whole genome shotgun (WGS) entry which is preliminary data.</text>
</comment>
<keyword evidence="6 9" id="KW-1133">Transmembrane helix</keyword>
<dbReference type="CDD" id="cd17417">
    <property type="entry name" value="MFS_NPF5"/>
    <property type="match status" value="1"/>
</dbReference>
<dbReference type="Proteomes" id="UP000826271">
    <property type="component" value="Unassembled WGS sequence"/>
</dbReference>